<dbReference type="NCBIfam" id="TIGR03319">
    <property type="entry name" value="RNase_Y"/>
    <property type="match status" value="1"/>
</dbReference>
<dbReference type="SMART" id="SM00322">
    <property type="entry name" value="KH"/>
    <property type="match status" value="1"/>
</dbReference>
<organism evidence="9 10">
    <name type="scientific">Fusobacterium simiae</name>
    <dbReference type="NCBI Taxonomy" id="855"/>
    <lineage>
        <taxon>Bacteria</taxon>
        <taxon>Fusobacteriati</taxon>
        <taxon>Fusobacteriota</taxon>
        <taxon>Fusobacteriia</taxon>
        <taxon>Fusobacteriales</taxon>
        <taxon>Fusobacteriaceae</taxon>
        <taxon>Fusobacterium</taxon>
    </lineage>
</organism>
<keyword evidence="3 5" id="KW-0378">Hydrolase</keyword>
<evidence type="ECO:0000256" key="7">
    <source>
        <dbReference type="SAM" id="Coils"/>
    </source>
</evidence>
<dbReference type="HAMAP" id="MF_00335">
    <property type="entry name" value="RNase_Y"/>
    <property type="match status" value="1"/>
</dbReference>
<feature type="domain" description="HD" evidence="8">
    <location>
        <begin position="338"/>
        <end position="431"/>
    </location>
</feature>
<dbReference type="SUPFAM" id="SSF109604">
    <property type="entry name" value="HD-domain/PDEase-like"/>
    <property type="match status" value="1"/>
</dbReference>
<dbReference type="CDD" id="cd22431">
    <property type="entry name" value="KH-I_RNaseY"/>
    <property type="match status" value="1"/>
</dbReference>
<reference evidence="9" key="1">
    <citation type="submission" date="2022-09" db="EMBL/GenBank/DDBJ databases">
        <authorList>
            <person name="Zoaiter M."/>
        </authorList>
    </citation>
    <scope>NUCLEOTIDE SEQUENCE</scope>
    <source>
        <strain evidence="9">DSM 19848</strain>
    </source>
</reference>
<dbReference type="Gene3D" id="3.30.1370.10">
    <property type="entry name" value="K Homology domain, type 1"/>
    <property type="match status" value="1"/>
</dbReference>
<dbReference type="InterPro" id="IPR003607">
    <property type="entry name" value="HD/PDEase_dom"/>
</dbReference>
<dbReference type="InterPro" id="IPR004087">
    <property type="entry name" value="KH_dom"/>
</dbReference>
<dbReference type="SMART" id="SM00471">
    <property type="entry name" value="HDc"/>
    <property type="match status" value="1"/>
</dbReference>
<dbReference type="Pfam" id="PF12072">
    <property type="entry name" value="RNase_Y_N"/>
    <property type="match status" value="1"/>
</dbReference>
<dbReference type="PANTHER" id="PTHR12826:SF15">
    <property type="entry name" value="RIBONUCLEASE Y"/>
    <property type="match status" value="1"/>
</dbReference>
<dbReference type="InterPro" id="IPR004088">
    <property type="entry name" value="KH_dom_type_1"/>
</dbReference>
<dbReference type="PROSITE" id="PS51831">
    <property type="entry name" value="HD"/>
    <property type="match status" value="1"/>
</dbReference>
<dbReference type="InterPro" id="IPR006675">
    <property type="entry name" value="HDIG_dom"/>
</dbReference>
<dbReference type="EMBL" id="JAOXXL010000016">
    <property type="protein sequence ID" value="MCY7008279.1"/>
    <property type="molecule type" value="Genomic_DNA"/>
</dbReference>
<dbReference type="SUPFAM" id="SSF54791">
    <property type="entry name" value="Eukaryotic type KH-domain (KH-domain type I)"/>
    <property type="match status" value="1"/>
</dbReference>
<keyword evidence="4 5" id="KW-0694">RNA-binding</keyword>
<dbReference type="Gene3D" id="1.10.3210.10">
    <property type="entry name" value="Hypothetical protein af1432"/>
    <property type="match status" value="1"/>
</dbReference>
<comment type="function">
    <text evidence="5">Endoribonuclease that initiates mRNA decay.</text>
</comment>
<keyword evidence="1 5" id="KW-0540">Nuclease</keyword>
<evidence type="ECO:0000313" key="10">
    <source>
        <dbReference type="Proteomes" id="UP001062738"/>
    </source>
</evidence>
<evidence type="ECO:0000259" key="8">
    <source>
        <dbReference type="PROSITE" id="PS51831"/>
    </source>
</evidence>
<protein>
    <recommendedName>
        <fullName evidence="5 6">Ribonuclease Y</fullName>
        <shortName evidence="5">RNase Y</shortName>
        <ecNumber evidence="5 6">3.1.-.-</ecNumber>
    </recommendedName>
</protein>
<dbReference type="Pfam" id="PF01966">
    <property type="entry name" value="HD"/>
    <property type="match status" value="1"/>
</dbReference>
<evidence type="ECO:0000256" key="5">
    <source>
        <dbReference type="HAMAP-Rule" id="MF_00335"/>
    </source>
</evidence>
<comment type="similarity">
    <text evidence="5">Belongs to the RNase Y family.</text>
</comment>
<dbReference type="NCBIfam" id="TIGR00277">
    <property type="entry name" value="HDIG"/>
    <property type="match status" value="1"/>
</dbReference>
<feature type="coiled-coil region" evidence="7">
    <location>
        <begin position="28"/>
        <end position="148"/>
    </location>
</feature>
<dbReference type="EC" id="3.1.-.-" evidence="5 6"/>
<dbReference type="RefSeq" id="WP_029758889.1">
    <property type="nucleotide sequence ID" value="NZ_JAOXXL010000016.1"/>
</dbReference>
<evidence type="ECO:0000256" key="2">
    <source>
        <dbReference type="ARBA" id="ARBA00022759"/>
    </source>
</evidence>
<dbReference type="InterPro" id="IPR017705">
    <property type="entry name" value="Ribonuclease_Y"/>
</dbReference>
<dbReference type="Pfam" id="PF00013">
    <property type="entry name" value="KH_1"/>
    <property type="match status" value="1"/>
</dbReference>
<keyword evidence="10" id="KW-1185">Reference proteome</keyword>
<dbReference type="InterPro" id="IPR036612">
    <property type="entry name" value="KH_dom_type_1_sf"/>
</dbReference>
<accession>A0ABT4DI56</accession>
<evidence type="ECO:0000256" key="4">
    <source>
        <dbReference type="ARBA" id="ARBA00022884"/>
    </source>
</evidence>
<keyword evidence="7" id="KW-0175">Coiled coil</keyword>
<evidence type="ECO:0000256" key="6">
    <source>
        <dbReference type="NCBIfam" id="TIGR03319"/>
    </source>
</evidence>
<dbReference type="CDD" id="cd00077">
    <property type="entry name" value="HDc"/>
    <property type="match status" value="1"/>
</dbReference>
<dbReference type="PANTHER" id="PTHR12826">
    <property type="entry name" value="RIBONUCLEASE Y"/>
    <property type="match status" value="1"/>
</dbReference>
<evidence type="ECO:0000256" key="3">
    <source>
        <dbReference type="ARBA" id="ARBA00022801"/>
    </source>
</evidence>
<dbReference type="InterPro" id="IPR022711">
    <property type="entry name" value="RNase_Y_N"/>
</dbReference>
<comment type="caution">
    <text evidence="9">The sequence shown here is derived from an EMBL/GenBank/DDBJ whole genome shotgun (WGS) entry which is preliminary data.</text>
</comment>
<dbReference type="PROSITE" id="PS50084">
    <property type="entry name" value="KH_TYPE_1"/>
    <property type="match status" value="1"/>
</dbReference>
<dbReference type="InterPro" id="IPR006674">
    <property type="entry name" value="HD_domain"/>
</dbReference>
<proteinExistence type="inferred from homology"/>
<name>A0ABT4DI56_FUSSI</name>
<evidence type="ECO:0000256" key="1">
    <source>
        <dbReference type="ARBA" id="ARBA00022722"/>
    </source>
</evidence>
<sequence>MDDLLIFLGFGLLALALIFTIFFKKIVIDRQIEKLNDLEDEVEKAKLKAREIVEEAEKDATSKAKEIELKAKEKAYQIKEEVEKEARNSKNEIAQKEARIIKKEEILDGKIEKIEIKSLELEKINDELEEKRKEIDNLKVKQEEELSRVSELTKADAREILLRKVREELTHDMAITIREFENKLDEEKEKISQKVLSTAIGKAAADYVADVTVSVINLPNDEMKGRIIGREGRNIRTIEALTGVDVIIDDTPEAVVLSCFDGVKREIARLTIEKLITDGRIHPGKIEEIVNKCKKDIEKEIIAAGEEALIELAIPSMHPEIIKTLGRLKYRTSYGQNVLTHSIEVAKIASTMAAEIGANAELAKRGGLLHDIGKVLVNEIETSHAIVGGEFVRKFGEKQDVVNAVMAHHNEVEFETIEAILVQAADAVSASRPGARRETLTAYIKRLENLEEIANSFEGVESSYAIQAGRELRIVINPDKVSDDEATLMSREVAKKIEDTMQYPGQIKVTILRETRAVEYAK</sequence>
<dbReference type="Proteomes" id="UP001062738">
    <property type="component" value="Unassembled WGS sequence"/>
</dbReference>
<evidence type="ECO:0000313" key="9">
    <source>
        <dbReference type="EMBL" id="MCY7008279.1"/>
    </source>
</evidence>
<keyword evidence="2 5" id="KW-0255">Endonuclease</keyword>
<gene>
    <name evidence="5 9" type="primary">rny</name>
    <name evidence="9" type="ORF">OCK72_06360</name>
</gene>